<evidence type="ECO:0000259" key="1">
    <source>
        <dbReference type="Pfam" id="PF13546"/>
    </source>
</evidence>
<dbReference type="AlphaFoldDB" id="A0A1G7DQT6"/>
<reference evidence="2 3" key="1">
    <citation type="submission" date="2016-10" db="EMBL/GenBank/DDBJ databases">
        <authorList>
            <person name="de Groot N.N."/>
        </authorList>
    </citation>
    <scope>NUCLEOTIDE SEQUENCE [LARGE SCALE GENOMIC DNA]</scope>
    <source>
        <strain evidence="2 3">CPCC 100156</strain>
    </source>
</reference>
<proteinExistence type="predicted"/>
<protein>
    <recommendedName>
        <fullName evidence="1">Transposase IS701-like DDE domain-containing protein</fullName>
    </recommendedName>
</protein>
<dbReference type="InterPro" id="IPR038721">
    <property type="entry name" value="IS701-like_DDE_dom"/>
</dbReference>
<keyword evidence="3" id="KW-1185">Reference proteome</keyword>
<feature type="non-terminal residue" evidence="2">
    <location>
        <position position="88"/>
    </location>
</feature>
<dbReference type="Proteomes" id="UP000198925">
    <property type="component" value="Unassembled WGS sequence"/>
</dbReference>
<dbReference type="RefSeq" id="WP_176849858.1">
    <property type="nucleotide sequence ID" value="NZ_FMZX01000050.1"/>
</dbReference>
<dbReference type="EMBL" id="FMZX01000050">
    <property type="protein sequence ID" value="SDE53225.1"/>
    <property type="molecule type" value="Genomic_DNA"/>
</dbReference>
<feature type="domain" description="Transposase IS701-like DDE" evidence="1">
    <location>
        <begin position="14"/>
        <end position="86"/>
    </location>
</feature>
<dbReference type="Pfam" id="PF13546">
    <property type="entry name" value="DDE_5"/>
    <property type="match status" value="1"/>
</dbReference>
<accession>A0A1G7DQT6</accession>
<evidence type="ECO:0000313" key="3">
    <source>
        <dbReference type="Proteomes" id="UP000198925"/>
    </source>
</evidence>
<name>A0A1G7DQT6_9PROT</name>
<organism evidence="2 3">
    <name type="scientific">Belnapia rosea</name>
    <dbReference type="NCBI Taxonomy" id="938405"/>
    <lineage>
        <taxon>Bacteria</taxon>
        <taxon>Pseudomonadati</taxon>
        <taxon>Pseudomonadota</taxon>
        <taxon>Alphaproteobacteria</taxon>
        <taxon>Acetobacterales</taxon>
        <taxon>Roseomonadaceae</taxon>
        <taxon>Belnapia</taxon>
    </lineage>
</organism>
<gene>
    <name evidence="2" type="ORF">SAMN04487779_10501</name>
</gene>
<evidence type="ECO:0000313" key="2">
    <source>
        <dbReference type="EMBL" id="SDE53225.1"/>
    </source>
</evidence>
<sequence length="88" mass="9851">MLTLPARFAAVILCFAPLLQQRSWRHAEVLLVGAILAPGRRTVSSILRISGLCRERRFVNYHRVLNRAAWSGRAAARVLLGLLLDAFL</sequence>